<dbReference type="Proteomes" id="UP000176253">
    <property type="component" value="Unassembled WGS sequence"/>
</dbReference>
<proteinExistence type="predicted"/>
<dbReference type="STRING" id="1798383.A3D78_05670"/>
<gene>
    <name evidence="1" type="ORF">A3D78_05670</name>
</gene>
<sequence>MRIEIDQSGKVEATAIKTVIADSKGHYITFSAVDKQSLQHIYRLANRPRMFVYEVFSVLVAIIIKQTYSPENSYTIDTEYLHQDDLIINLILQYLKKMKIYPDKDYVSISQIGKKSEAHKLAYLKYKTRGHPKKIKIDKILKILLQ</sequence>
<dbReference type="EMBL" id="MFJM01000012">
    <property type="protein sequence ID" value="OGG18916.1"/>
    <property type="molecule type" value="Genomic_DNA"/>
</dbReference>
<evidence type="ECO:0000313" key="2">
    <source>
        <dbReference type="Proteomes" id="UP000176253"/>
    </source>
</evidence>
<evidence type="ECO:0000313" key="1">
    <source>
        <dbReference type="EMBL" id="OGG18916.1"/>
    </source>
</evidence>
<name>A0A1F6A2L9_9BACT</name>
<comment type="caution">
    <text evidence="1">The sequence shown here is derived from an EMBL/GenBank/DDBJ whole genome shotgun (WGS) entry which is preliminary data.</text>
</comment>
<dbReference type="AlphaFoldDB" id="A0A1F6A2L9"/>
<accession>A0A1F6A2L9</accession>
<organism evidence="1 2">
    <name type="scientific">Candidatus Gottesmanbacteria bacterium RIFCSPHIGHO2_02_FULL_39_14</name>
    <dbReference type="NCBI Taxonomy" id="1798383"/>
    <lineage>
        <taxon>Bacteria</taxon>
        <taxon>Candidatus Gottesmaniibacteriota</taxon>
    </lineage>
</organism>
<protein>
    <submittedName>
        <fullName evidence="1">Uncharacterized protein</fullName>
    </submittedName>
</protein>
<reference evidence="1 2" key="1">
    <citation type="journal article" date="2016" name="Nat. Commun.">
        <title>Thousands of microbial genomes shed light on interconnected biogeochemical processes in an aquifer system.</title>
        <authorList>
            <person name="Anantharaman K."/>
            <person name="Brown C.T."/>
            <person name="Hug L.A."/>
            <person name="Sharon I."/>
            <person name="Castelle C.J."/>
            <person name="Probst A.J."/>
            <person name="Thomas B.C."/>
            <person name="Singh A."/>
            <person name="Wilkins M.J."/>
            <person name="Karaoz U."/>
            <person name="Brodie E.L."/>
            <person name="Williams K.H."/>
            <person name="Hubbard S.S."/>
            <person name="Banfield J.F."/>
        </authorList>
    </citation>
    <scope>NUCLEOTIDE SEQUENCE [LARGE SCALE GENOMIC DNA]</scope>
</reference>